<comment type="caution">
    <text evidence="7">The sequence shown here is derived from an EMBL/GenBank/DDBJ whole genome shotgun (WGS) entry which is preliminary data.</text>
</comment>
<evidence type="ECO:0000256" key="4">
    <source>
        <dbReference type="ARBA" id="ARBA00022989"/>
    </source>
</evidence>
<dbReference type="AlphaFoldDB" id="A0A2W2DGE1"/>
<evidence type="ECO:0000256" key="5">
    <source>
        <dbReference type="ARBA" id="ARBA00023136"/>
    </source>
</evidence>
<feature type="transmembrane region" description="Helical" evidence="6">
    <location>
        <begin position="137"/>
        <end position="157"/>
    </location>
</feature>
<gene>
    <name evidence="7" type="ORF">C1I93_20705</name>
</gene>
<evidence type="ECO:0000313" key="7">
    <source>
        <dbReference type="EMBL" id="PZF91813.1"/>
    </source>
</evidence>
<proteinExistence type="predicted"/>
<evidence type="ECO:0000256" key="6">
    <source>
        <dbReference type="SAM" id="Phobius"/>
    </source>
</evidence>
<feature type="transmembrane region" description="Helical" evidence="6">
    <location>
        <begin position="369"/>
        <end position="387"/>
    </location>
</feature>
<dbReference type="Proteomes" id="UP000248627">
    <property type="component" value="Unassembled WGS sequence"/>
</dbReference>
<feature type="transmembrane region" description="Helical" evidence="6">
    <location>
        <begin position="282"/>
        <end position="300"/>
    </location>
</feature>
<evidence type="ECO:0000256" key="3">
    <source>
        <dbReference type="ARBA" id="ARBA00022692"/>
    </source>
</evidence>
<accession>A0A2W2DGE1</accession>
<feature type="transmembrane region" description="Helical" evidence="6">
    <location>
        <begin position="306"/>
        <end position="330"/>
    </location>
</feature>
<dbReference type="GO" id="GO:0022857">
    <property type="term" value="F:transmembrane transporter activity"/>
    <property type="evidence" value="ECO:0007669"/>
    <property type="project" value="InterPro"/>
</dbReference>
<dbReference type="Gene3D" id="1.20.1250.20">
    <property type="entry name" value="MFS general substrate transporter like domains"/>
    <property type="match status" value="1"/>
</dbReference>
<organism evidence="7 8">
    <name type="scientific">Micromonospora endophytica</name>
    <dbReference type="NCBI Taxonomy" id="515350"/>
    <lineage>
        <taxon>Bacteria</taxon>
        <taxon>Bacillati</taxon>
        <taxon>Actinomycetota</taxon>
        <taxon>Actinomycetes</taxon>
        <taxon>Micromonosporales</taxon>
        <taxon>Micromonosporaceae</taxon>
        <taxon>Micromonospora</taxon>
    </lineage>
</organism>
<evidence type="ECO:0000256" key="2">
    <source>
        <dbReference type="ARBA" id="ARBA00022475"/>
    </source>
</evidence>
<reference evidence="7 8" key="1">
    <citation type="submission" date="2018-01" db="EMBL/GenBank/DDBJ databases">
        <title>Draft genome sequence of Jishengella endophytica.</title>
        <authorList>
            <person name="Sahin N."/>
            <person name="Ay H."/>
            <person name="Saygin H."/>
        </authorList>
    </citation>
    <scope>NUCLEOTIDE SEQUENCE [LARGE SCALE GENOMIC DNA]</scope>
    <source>
        <strain evidence="7 8">DSM 45430</strain>
    </source>
</reference>
<dbReference type="InterPro" id="IPR011701">
    <property type="entry name" value="MFS"/>
</dbReference>
<dbReference type="PANTHER" id="PTHR23513:SF17">
    <property type="entry name" value="MEMBRANE PROTEIN"/>
    <property type="match status" value="1"/>
</dbReference>
<protein>
    <submittedName>
        <fullName evidence="7">MFS transporter</fullName>
    </submittedName>
</protein>
<feature type="transmembrane region" description="Helical" evidence="6">
    <location>
        <begin position="94"/>
        <end position="112"/>
    </location>
</feature>
<keyword evidence="5 6" id="KW-0472">Membrane</keyword>
<dbReference type="GO" id="GO:0005886">
    <property type="term" value="C:plasma membrane"/>
    <property type="evidence" value="ECO:0007669"/>
    <property type="project" value="UniProtKB-SubCell"/>
</dbReference>
<dbReference type="EMBL" id="POTX01000158">
    <property type="protein sequence ID" value="PZF91813.1"/>
    <property type="molecule type" value="Genomic_DNA"/>
</dbReference>
<keyword evidence="2" id="KW-1003">Cell membrane</keyword>
<feature type="transmembrane region" description="Helical" evidence="6">
    <location>
        <begin position="66"/>
        <end position="88"/>
    </location>
</feature>
<feature type="transmembrane region" description="Helical" evidence="6">
    <location>
        <begin position="342"/>
        <end position="363"/>
    </location>
</feature>
<evidence type="ECO:0000313" key="8">
    <source>
        <dbReference type="Proteomes" id="UP000248627"/>
    </source>
</evidence>
<dbReference type="OrthoDB" id="69054at2"/>
<feature type="transmembrane region" description="Helical" evidence="6">
    <location>
        <begin position="254"/>
        <end position="275"/>
    </location>
</feature>
<dbReference type="Pfam" id="PF07690">
    <property type="entry name" value="MFS_1"/>
    <property type="match status" value="1"/>
</dbReference>
<evidence type="ECO:0000256" key="1">
    <source>
        <dbReference type="ARBA" id="ARBA00004651"/>
    </source>
</evidence>
<feature type="transmembrane region" description="Helical" evidence="6">
    <location>
        <begin position="37"/>
        <end position="59"/>
    </location>
</feature>
<dbReference type="PANTHER" id="PTHR23513">
    <property type="entry name" value="INTEGRAL MEMBRANE EFFLUX PROTEIN-RELATED"/>
    <property type="match status" value="1"/>
</dbReference>
<keyword evidence="3 6" id="KW-0812">Transmembrane</keyword>
<keyword evidence="4 6" id="KW-1133">Transmembrane helix</keyword>
<comment type="subcellular location">
    <subcellularLocation>
        <location evidence="1">Cell membrane</location>
        <topology evidence="1">Multi-pass membrane protein</topology>
    </subcellularLocation>
</comment>
<keyword evidence="8" id="KW-1185">Reference proteome</keyword>
<sequence length="395" mass="38994">MPPAYWTWLGGTTLSLLGVQAMAFAMAWTAAGQGGRFAALVLSAIVAPRVLLLLVGGAVADRFGPWIVLVLSDAAMIVVMAALAVAVWSPADPGLPLLLTALAIGIVDAFYLPSTGAMPRRLVPADGLARAMSARHLAGQLALFAGPAAGGLFLAGLGLAGVALANAATFAVLLAVLVALRPYAARAGSDGGPEPARSVGRAALDGLRVAAAHPVLRPTLLLVGVAAGFLLPVTGLLVPLLARERSWPPQVAGVVVAALALGTAGVAVLVLLRGALADPGRVAAVSLLVAAGGVAALAAAGSPVGAVVAGAVVGLGSGGFATHVGPLVLAATPATHLSRVQAVLVLVQNLPLVLTTNAFGVFVETTRTASVLYACAGVLATAALAALTPSRRQDP</sequence>
<dbReference type="SUPFAM" id="SSF103473">
    <property type="entry name" value="MFS general substrate transporter"/>
    <property type="match status" value="1"/>
</dbReference>
<feature type="transmembrane region" description="Helical" evidence="6">
    <location>
        <begin position="220"/>
        <end position="242"/>
    </location>
</feature>
<dbReference type="InterPro" id="IPR036259">
    <property type="entry name" value="MFS_trans_sf"/>
</dbReference>
<name>A0A2W2DGE1_9ACTN</name>